<reference evidence="1 2" key="1">
    <citation type="journal article" date="2020" name="Syst. Appl. Microbiol.">
        <title>Arthrospiribacter ruber gen. nov., sp. nov., a novel bacterium isolated from Arthrospira cultures.</title>
        <authorList>
            <person name="Waleron M."/>
            <person name="Misztak A."/>
            <person name="Waleron M.M."/>
            <person name="Furmaniak M."/>
            <person name="Mrozik A."/>
            <person name="Waleron K."/>
        </authorList>
    </citation>
    <scope>NUCLEOTIDE SEQUENCE [LARGE SCALE GENOMIC DNA]</scope>
    <source>
        <strain evidence="1 2">DPMB0001</strain>
    </source>
</reference>
<dbReference type="EMBL" id="RPHB01000009">
    <property type="protein sequence ID" value="MBW3469712.1"/>
    <property type="molecule type" value="Genomic_DNA"/>
</dbReference>
<proteinExistence type="predicted"/>
<gene>
    <name evidence="1" type="ORF">EGN73_18100</name>
</gene>
<evidence type="ECO:0008006" key="3">
    <source>
        <dbReference type="Google" id="ProtNLM"/>
    </source>
</evidence>
<keyword evidence="2" id="KW-1185">Reference proteome</keyword>
<dbReference type="AlphaFoldDB" id="A0A951J219"/>
<evidence type="ECO:0000313" key="1">
    <source>
        <dbReference type="EMBL" id="MBW3469712.1"/>
    </source>
</evidence>
<dbReference type="RefSeq" id="WP_219293005.1">
    <property type="nucleotide sequence ID" value="NZ_RPHB01000009.1"/>
</dbReference>
<comment type="caution">
    <text evidence="1">The sequence shown here is derived from an EMBL/GenBank/DDBJ whole genome shotgun (WGS) entry which is preliminary data.</text>
</comment>
<sequence length="190" mass="21489">MKKAIFMIVVFIVCAGSGYGQDREKARFGIQGSFGKPYYIPSYADGAPSYEGRYFFDIGLLYMKSISEKWEFETGLVYSNNQFLVTPSDPFGQPIRPNNLGMNYWLVPANFRLWTPHRFFLQAGPNLVHSANESFGFFRLGFSLGVGKEFNLSDKHSLMIAPTINANPFFPTNWDGMTQLGIKTVFVFAP</sequence>
<organism evidence="1 2">
    <name type="scientific">Arthrospiribacter ruber</name>
    <dbReference type="NCBI Taxonomy" id="2487934"/>
    <lineage>
        <taxon>Bacteria</taxon>
        <taxon>Pseudomonadati</taxon>
        <taxon>Bacteroidota</taxon>
        <taxon>Cytophagia</taxon>
        <taxon>Cytophagales</taxon>
        <taxon>Cyclobacteriaceae</taxon>
        <taxon>Arthrospiribacter</taxon>
    </lineage>
</organism>
<evidence type="ECO:0000313" key="2">
    <source>
        <dbReference type="Proteomes" id="UP000727490"/>
    </source>
</evidence>
<accession>A0A951J219</accession>
<protein>
    <recommendedName>
        <fullName evidence="3">Outer membrane protein beta-barrel domain-containing protein</fullName>
    </recommendedName>
</protein>
<name>A0A951J219_9BACT</name>
<dbReference type="Proteomes" id="UP000727490">
    <property type="component" value="Unassembled WGS sequence"/>
</dbReference>